<feature type="compositionally biased region" description="Low complexity" evidence="1">
    <location>
        <begin position="271"/>
        <end position="285"/>
    </location>
</feature>
<dbReference type="EMBL" id="CACVKT020004613">
    <property type="protein sequence ID" value="CAC5390769.1"/>
    <property type="molecule type" value="Genomic_DNA"/>
</dbReference>
<feature type="compositionally biased region" description="Acidic residues" evidence="1">
    <location>
        <begin position="286"/>
        <end position="296"/>
    </location>
</feature>
<dbReference type="OrthoDB" id="10373885at2759"/>
<feature type="compositionally biased region" description="Low complexity" evidence="1">
    <location>
        <begin position="218"/>
        <end position="230"/>
    </location>
</feature>
<reference evidence="2 3" key="1">
    <citation type="submission" date="2020-06" db="EMBL/GenBank/DDBJ databases">
        <authorList>
            <person name="Li R."/>
            <person name="Bekaert M."/>
        </authorList>
    </citation>
    <scope>NUCLEOTIDE SEQUENCE [LARGE SCALE GENOMIC DNA]</scope>
    <source>
        <strain evidence="3">wild</strain>
    </source>
</reference>
<protein>
    <submittedName>
        <fullName evidence="2">Uncharacterized protein</fullName>
    </submittedName>
</protein>
<sequence length="315" mass="36621">MADRSRSKQKVRSSKIKDSPRVQYSPKGRTRNVYLDEEDIHSSENLVKTFGDEEQVRRPKSEELETYVKRSESEETIVRYVSRNSYQDNQPIVYVMKEQVADEKALPEYVMQRPSTRDVRCQVKTHYVIQPQPKQRKPLSNEQHIRCVTKKQAENEKAFRRQEYINFPQEYVSQSQETRNVCCQMTTHYVILPHSKQRRHNKHTQTQPKVVVPPPDIPSSRTSTSSTLPPSRDKSPDNIEVIITNDFKLLYPKSPKKGSQKYIDSTPSIYTEEPLTETSGSPSESLEPESFDESEDSIVSKTEVRKTKTNPKIKN</sequence>
<feature type="region of interest" description="Disordered" evidence="1">
    <location>
        <begin position="1"/>
        <end position="30"/>
    </location>
</feature>
<proteinExistence type="predicted"/>
<evidence type="ECO:0000256" key="1">
    <source>
        <dbReference type="SAM" id="MobiDB-lite"/>
    </source>
</evidence>
<evidence type="ECO:0000313" key="3">
    <source>
        <dbReference type="Proteomes" id="UP000507470"/>
    </source>
</evidence>
<evidence type="ECO:0000313" key="2">
    <source>
        <dbReference type="EMBL" id="CAC5390769.1"/>
    </source>
</evidence>
<name>A0A6J8C6S6_MYTCO</name>
<dbReference type="AlphaFoldDB" id="A0A6J8C6S6"/>
<accession>A0A6J8C6S6</accession>
<feature type="region of interest" description="Disordered" evidence="1">
    <location>
        <begin position="193"/>
        <end position="239"/>
    </location>
</feature>
<gene>
    <name evidence="2" type="ORF">MCOR_25844</name>
</gene>
<dbReference type="Proteomes" id="UP000507470">
    <property type="component" value="Unassembled WGS sequence"/>
</dbReference>
<organism evidence="2 3">
    <name type="scientific">Mytilus coruscus</name>
    <name type="common">Sea mussel</name>
    <dbReference type="NCBI Taxonomy" id="42192"/>
    <lineage>
        <taxon>Eukaryota</taxon>
        <taxon>Metazoa</taxon>
        <taxon>Spiralia</taxon>
        <taxon>Lophotrochozoa</taxon>
        <taxon>Mollusca</taxon>
        <taxon>Bivalvia</taxon>
        <taxon>Autobranchia</taxon>
        <taxon>Pteriomorphia</taxon>
        <taxon>Mytilida</taxon>
        <taxon>Mytiloidea</taxon>
        <taxon>Mytilidae</taxon>
        <taxon>Mytilinae</taxon>
        <taxon>Mytilus</taxon>
    </lineage>
</organism>
<feature type="region of interest" description="Disordered" evidence="1">
    <location>
        <begin position="254"/>
        <end position="315"/>
    </location>
</feature>
<keyword evidence="3" id="KW-1185">Reference proteome</keyword>